<dbReference type="SUPFAM" id="SSF55248">
    <property type="entry name" value="PCD-like"/>
    <property type="match status" value="1"/>
</dbReference>
<dbReference type="CDD" id="cd00488">
    <property type="entry name" value="PCD_DCoH"/>
    <property type="match status" value="1"/>
</dbReference>
<dbReference type="InterPro" id="IPR036428">
    <property type="entry name" value="PCD_sf"/>
</dbReference>
<comment type="similarity">
    <text evidence="2">Belongs to the pterin-4-alpha-carbinolamine dehydratase family.</text>
</comment>
<dbReference type="HOGENOM" id="CLU_081974_4_5_10"/>
<dbReference type="OrthoDB" id="9794987at2"/>
<dbReference type="Pfam" id="PF01329">
    <property type="entry name" value="Pterin_4a"/>
    <property type="match status" value="1"/>
</dbReference>
<dbReference type="eggNOG" id="COG2154">
    <property type="taxonomic scope" value="Bacteria"/>
</dbReference>
<sequence>MNKLDEKSISERLPSLKGWSFDNNKLIRNFKLDSFSDAVAFVVKIAIESEKIDHHPDIRLFGWNNVEVTLQTHNVNGITENDFKLANSINILYSNG</sequence>
<dbReference type="Gene3D" id="3.30.1360.20">
    <property type="entry name" value="Transcriptional coactivator/pterin dehydratase"/>
    <property type="match status" value="1"/>
</dbReference>
<evidence type="ECO:0000313" key="5">
    <source>
        <dbReference type="EMBL" id="AFN75699.1"/>
    </source>
</evidence>
<evidence type="ECO:0000313" key="6">
    <source>
        <dbReference type="Proteomes" id="UP000009011"/>
    </source>
</evidence>
<evidence type="ECO:0000256" key="3">
    <source>
        <dbReference type="ARBA" id="ARBA00013252"/>
    </source>
</evidence>
<keyword evidence="6" id="KW-1185">Reference proteome</keyword>
<comment type="catalytic activity">
    <reaction evidence="1">
        <text>(4aS,6R)-4a-hydroxy-L-erythro-5,6,7,8-tetrahydrobiopterin = (6R)-L-erythro-6,7-dihydrobiopterin + H2O</text>
        <dbReference type="Rhea" id="RHEA:11920"/>
        <dbReference type="ChEBI" id="CHEBI:15377"/>
        <dbReference type="ChEBI" id="CHEBI:15642"/>
        <dbReference type="ChEBI" id="CHEBI:43120"/>
        <dbReference type="EC" id="4.2.1.96"/>
    </reaction>
</comment>
<dbReference type="PANTHER" id="PTHR12599">
    <property type="entry name" value="PTERIN-4-ALPHA-CARBINOLAMINE DEHYDRATASE"/>
    <property type="match status" value="1"/>
</dbReference>
<accession>I6ZUL0</accession>
<dbReference type="RefSeq" id="WP_014857129.1">
    <property type="nucleotide sequence ID" value="NC_018178.1"/>
</dbReference>
<keyword evidence="4" id="KW-0456">Lyase</keyword>
<dbReference type="AlphaFoldDB" id="I6ZUL0"/>
<dbReference type="InterPro" id="IPR001533">
    <property type="entry name" value="Pterin_deHydtase"/>
</dbReference>
<gene>
    <name evidence="5" type="ordered locus">MROS_2469</name>
</gene>
<dbReference type="STRING" id="1191523.MROS_2469"/>
<dbReference type="KEGG" id="mro:MROS_2469"/>
<evidence type="ECO:0000256" key="2">
    <source>
        <dbReference type="ARBA" id="ARBA00006472"/>
    </source>
</evidence>
<dbReference type="EMBL" id="CP003557">
    <property type="protein sequence ID" value="AFN75699.1"/>
    <property type="molecule type" value="Genomic_DNA"/>
</dbReference>
<proteinExistence type="inferred from homology"/>
<dbReference type="EC" id="4.2.1.96" evidence="3"/>
<dbReference type="PANTHER" id="PTHR12599:SF0">
    <property type="entry name" value="PTERIN-4-ALPHA-CARBINOLAMINE DEHYDRATASE"/>
    <property type="match status" value="1"/>
</dbReference>
<dbReference type="NCBIfam" id="NF002017">
    <property type="entry name" value="PRK00823.1-2"/>
    <property type="match status" value="1"/>
</dbReference>
<name>I6ZUL0_MELRP</name>
<dbReference type="PATRIC" id="fig|1191523.3.peg.2600"/>
<protein>
    <recommendedName>
        <fullName evidence="3">4a-hydroxytetrahydrobiopterin dehydratase</fullName>
        <ecNumber evidence="3">4.2.1.96</ecNumber>
    </recommendedName>
</protein>
<dbReference type="GO" id="GO:0008124">
    <property type="term" value="F:4-alpha-hydroxytetrahydrobiopterin dehydratase activity"/>
    <property type="evidence" value="ECO:0007669"/>
    <property type="project" value="UniProtKB-EC"/>
</dbReference>
<reference evidence="5 6" key="1">
    <citation type="journal article" date="2013" name="PLoS ONE">
        <title>Genomic analysis of Melioribacter roseus, facultatively anaerobic organotrophic bacterium representing a novel deep lineage within Bacteriodetes/Chlorobi group.</title>
        <authorList>
            <person name="Kadnikov V.V."/>
            <person name="Mardanov A.V."/>
            <person name="Podosokorskaya O.A."/>
            <person name="Gavrilov S.N."/>
            <person name="Kublanov I.V."/>
            <person name="Beletsky A.V."/>
            <person name="Bonch-Osmolovskaya E.A."/>
            <person name="Ravin N.V."/>
        </authorList>
    </citation>
    <scope>NUCLEOTIDE SEQUENCE [LARGE SCALE GENOMIC DNA]</scope>
    <source>
        <strain evidence="6">JCM 17771 / P3M-2</strain>
    </source>
</reference>
<evidence type="ECO:0000256" key="1">
    <source>
        <dbReference type="ARBA" id="ARBA00001554"/>
    </source>
</evidence>
<dbReference type="GO" id="GO:0006729">
    <property type="term" value="P:tetrahydrobiopterin biosynthetic process"/>
    <property type="evidence" value="ECO:0007669"/>
    <property type="project" value="InterPro"/>
</dbReference>
<organism evidence="5 6">
    <name type="scientific">Melioribacter roseus (strain DSM 23840 / JCM 17771 / VKM B-2668 / P3M-2)</name>
    <dbReference type="NCBI Taxonomy" id="1191523"/>
    <lineage>
        <taxon>Bacteria</taxon>
        <taxon>Pseudomonadati</taxon>
        <taxon>Ignavibacteriota</taxon>
        <taxon>Ignavibacteria</taxon>
        <taxon>Ignavibacteriales</taxon>
        <taxon>Melioribacteraceae</taxon>
        <taxon>Melioribacter</taxon>
    </lineage>
</organism>
<evidence type="ECO:0000256" key="4">
    <source>
        <dbReference type="ARBA" id="ARBA00023239"/>
    </source>
</evidence>
<dbReference type="Proteomes" id="UP000009011">
    <property type="component" value="Chromosome"/>
</dbReference>